<keyword evidence="1" id="KW-0732">Signal</keyword>
<evidence type="ECO:0000313" key="4">
    <source>
        <dbReference type="Proteomes" id="UP000775547"/>
    </source>
</evidence>
<comment type="caution">
    <text evidence="3">The sequence shown here is derived from an EMBL/GenBank/DDBJ whole genome shotgun (WGS) entry which is preliminary data.</text>
</comment>
<reference evidence="3" key="1">
    <citation type="submission" date="2020-07" db="EMBL/GenBank/DDBJ databases">
        <authorList>
            <person name="Nieuwenhuis M."/>
            <person name="Van De Peppel L.J.J."/>
        </authorList>
    </citation>
    <scope>NUCLEOTIDE SEQUENCE</scope>
    <source>
        <strain evidence="3">AP01</strain>
        <tissue evidence="3">Mycelium</tissue>
    </source>
</reference>
<dbReference type="AlphaFoldDB" id="A0A9P7GFS3"/>
<evidence type="ECO:0000313" key="3">
    <source>
        <dbReference type="EMBL" id="KAG5646182.1"/>
    </source>
</evidence>
<sequence>MKCTIFSFFAVLALQVSAAAVVDRGVSHQLEARTCSNPTSAIPVYRAFNAQHSDHFYTTNLAEFQTVVNGGTYISEGAPFKIFSTPGFDTVPFYRLYNPELYDHFYTTNAAERDFAVNTLNYVYESVIGHVYPNTNCGGIPLHRLYNVQLSDHVYTTTAQEVEYAKANGWNYEGVAAYIIPA</sequence>
<organism evidence="3 4">
    <name type="scientific">Asterophora parasitica</name>
    <dbReference type="NCBI Taxonomy" id="117018"/>
    <lineage>
        <taxon>Eukaryota</taxon>
        <taxon>Fungi</taxon>
        <taxon>Dikarya</taxon>
        <taxon>Basidiomycota</taxon>
        <taxon>Agaricomycotina</taxon>
        <taxon>Agaricomycetes</taxon>
        <taxon>Agaricomycetidae</taxon>
        <taxon>Agaricales</taxon>
        <taxon>Tricholomatineae</taxon>
        <taxon>Lyophyllaceae</taxon>
        <taxon>Asterophora</taxon>
    </lineage>
</organism>
<dbReference type="EMBL" id="JABCKV010000025">
    <property type="protein sequence ID" value="KAG5646182.1"/>
    <property type="molecule type" value="Genomic_DNA"/>
</dbReference>
<dbReference type="Proteomes" id="UP000775547">
    <property type="component" value="Unassembled WGS sequence"/>
</dbReference>
<proteinExistence type="predicted"/>
<evidence type="ECO:0000259" key="2">
    <source>
        <dbReference type="Pfam" id="PF18885"/>
    </source>
</evidence>
<protein>
    <recommendedName>
        <fullName evidence="2">DUF5648 domain-containing protein</fullName>
    </recommendedName>
</protein>
<dbReference type="OrthoDB" id="9971254at2759"/>
<feature type="chain" id="PRO_5040370978" description="DUF5648 domain-containing protein" evidence="1">
    <location>
        <begin position="20"/>
        <end position="182"/>
    </location>
</feature>
<gene>
    <name evidence="3" type="ORF">DXG03_004235</name>
</gene>
<dbReference type="InterPro" id="IPR043708">
    <property type="entry name" value="DUF5648"/>
</dbReference>
<feature type="domain" description="DUF5648" evidence="2">
    <location>
        <begin position="43"/>
        <end position="179"/>
    </location>
</feature>
<name>A0A9P7GFS3_9AGAR</name>
<dbReference type="Pfam" id="PF18885">
    <property type="entry name" value="DUF5648"/>
    <property type="match status" value="1"/>
</dbReference>
<accession>A0A9P7GFS3</accession>
<reference evidence="3" key="2">
    <citation type="submission" date="2021-10" db="EMBL/GenBank/DDBJ databases">
        <title>Phylogenomics reveals ancestral predisposition of the termite-cultivated fungus Termitomyces towards a domesticated lifestyle.</title>
        <authorList>
            <person name="Auxier B."/>
            <person name="Grum-Grzhimaylo A."/>
            <person name="Cardenas M.E."/>
            <person name="Lodge J.D."/>
            <person name="Laessoe T."/>
            <person name="Pedersen O."/>
            <person name="Smith M.E."/>
            <person name="Kuyper T.W."/>
            <person name="Franco-Molano E.A."/>
            <person name="Baroni T.J."/>
            <person name="Aanen D.K."/>
        </authorList>
    </citation>
    <scope>NUCLEOTIDE SEQUENCE</scope>
    <source>
        <strain evidence="3">AP01</strain>
        <tissue evidence="3">Mycelium</tissue>
    </source>
</reference>
<evidence type="ECO:0000256" key="1">
    <source>
        <dbReference type="SAM" id="SignalP"/>
    </source>
</evidence>
<keyword evidence="4" id="KW-1185">Reference proteome</keyword>
<feature type="signal peptide" evidence="1">
    <location>
        <begin position="1"/>
        <end position="19"/>
    </location>
</feature>